<accession>A0A8S1TN35</accession>
<evidence type="ECO:0000313" key="2">
    <source>
        <dbReference type="Proteomes" id="UP000683925"/>
    </source>
</evidence>
<keyword evidence="2" id="KW-1185">Reference proteome</keyword>
<comment type="caution">
    <text evidence="1">The sequence shown here is derived from an EMBL/GenBank/DDBJ whole genome shotgun (WGS) entry which is preliminary data.</text>
</comment>
<protein>
    <submittedName>
        <fullName evidence="1">Uncharacterized protein</fullName>
    </submittedName>
</protein>
<dbReference type="AlphaFoldDB" id="A0A8S1TN35"/>
<name>A0A8S1TN35_PAROT</name>
<dbReference type="Proteomes" id="UP000683925">
    <property type="component" value="Unassembled WGS sequence"/>
</dbReference>
<reference evidence="1" key="1">
    <citation type="submission" date="2021-01" db="EMBL/GenBank/DDBJ databases">
        <authorList>
            <consortium name="Genoscope - CEA"/>
            <person name="William W."/>
        </authorList>
    </citation>
    <scope>NUCLEOTIDE SEQUENCE</scope>
</reference>
<organism evidence="1 2">
    <name type="scientific">Paramecium octaurelia</name>
    <dbReference type="NCBI Taxonomy" id="43137"/>
    <lineage>
        <taxon>Eukaryota</taxon>
        <taxon>Sar</taxon>
        <taxon>Alveolata</taxon>
        <taxon>Ciliophora</taxon>
        <taxon>Intramacronucleata</taxon>
        <taxon>Oligohymenophorea</taxon>
        <taxon>Peniculida</taxon>
        <taxon>Parameciidae</taxon>
        <taxon>Paramecium</taxon>
    </lineage>
</organism>
<sequence>MLQMIKLMNLKQNTAYKPNTIVSKLHITNNRNIDKGENMHLQQYLKLTFTHYKEVIFKAIDLQTWNSGR</sequence>
<proteinExistence type="predicted"/>
<dbReference type="EMBL" id="CAJJDP010000026">
    <property type="protein sequence ID" value="CAD8152662.1"/>
    <property type="molecule type" value="Genomic_DNA"/>
</dbReference>
<evidence type="ECO:0000313" key="1">
    <source>
        <dbReference type="EMBL" id="CAD8152662.1"/>
    </source>
</evidence>
<gene>
    <name evidence="1" type="ORF">POCTA_138.1.T0260379</name>
</gene>